<keyword evidence="4" id="KW-1185">Reference proteome</keyword>
<feature type="chain" id="PRO_5040477181" evidence="2">
    <location>
        <begin position="24"/>
        <end position="452"/>
    </location>
</feature>
<accession>A0A9Q9ID57</accession>
<dbReference type="KEGG" id="daur:Daura_31355"/>
<proteinExistence type="predicted"/>
<dbReference type="AlphaFoldDB" id="A0A9Q9ID57"/>
<dbReference type="PANTHER" id="PTHR46580">
    <property type="entry name" value="SENSOR KINASE-RELATED"/>
    <property type="match status" value="1"/>
</dbReference>
<gene>
    <name evidence="3" type="ORF">Daura_31355</name>
</gene>
<evidence type="ECO:0000313" key="4">
    <source>
        <dbReference type="Proteomes" id="UP001058003"/>
    </source>
</evidence>
<evidence type="ECO:0000313" key="3">
    <source>
        <dbReference type="EMBL" id="UWZ51244.1"/>
    </source>
</evidence>
<dbReference type="RefSeq" id="WP_260709486.1">
    <property type="nucleotide sequence ID" value="NZ_CP073767.1"/>
</dbReference>
<dbReference type="Gene3D" id="2.130.10.130">
    <property type="entry name" value="Integrin alpha, N-terminal"/>
    <property type="match status" value="2"/>
</dbReference>
<dbReference type="Pfam" id="PF13517">
    <property type="entry name" value="FG-GAP_3"/>
    <property type="match status" value="2"/>
</dbReference>
<evidence type="ECO:0000256" key="1">
    <source>
        <dbReference type="ARBA" id="ARBA00022729"/>
    </source>
</evidence>
<dbReference type="InterPro" id="IPR013517">
    <property type="entry name" value="FG-GAP"/>
</dbReference>
<name>A0A9Q9ID57_9ACTN</name>
<dbReference type="InterPro" id="IPR028994">
    <property type="entry name" value="Integrin_alpha_N"/>
</dbReference>
<reference evidence="3" key="1">
    <citation type="submission" date="2021-04" db="EMBL/GenBank/DDBJ databases">
        <title>Dactylosporangium aurantiacum NRRL B-8018 full assembly.</title>
        <authorList>
            <person name="Hartkoorn R.C."/>
            <person name="Beaudoing E."/>
            <person name="Hot D."/>
        </authorList>
    </citation>
    <scope>NUCLEOTIDE SEQUENCE</scope>
    <source>
        <strain evidence="3">NRRL B-8018</strain>
    </source>
</reference>
<protein>
    <submittedName>
        <fullName evidence="3">VCBS repeat-containing protein</fullName>
    </submittedName>
</protein>
<sequence>MRLQLLVRTGLVALLAAGSVAVAADPAAAWSVAPCVSGGPTAEDGALATRLNSTLTGSMRGYMTAYRVSCARAVVSAVEHRGMAERAAVIAITTTIVETTIQNVSETVDHDSLGLFQQRASWGSVSQRLDPAWATNAFLDKMVRLYPNNSWLSAPIGEICQAVQVSDFPDKYALRVGDARTIVTALWGSGVARDFNGDGHADLLARNATTKDVHLYRGDGSGFASGTGENIGNNFSAFDEFISVGDFSNDGNADLMVRNAATKNLHLYRGNGSGGFASGTGEQIGTNFSAFDRFVGIGDFSGDGKADLLVRNATTKNLHLYRGDGSGFASGTGEQVGTNFSAFDLFVGAGDFSGDGKPDLIVRNASTKNLHLYRGNGSGGFVSGTGEQIGTNFSAFDMLIGAGDFSGDGRADLIARNASTKNLHLYRGDGSGFASGTGEQIGTNFSAFDRIV</sequence>
<dbReference type="SUPFAM" id="SSF69318">
    <property type="entry name" value="Integrin alpha N-terminal domain"/>
    <property type="match status" value="1"/>
</dbReference>
<organism evidence="3 4">
    <name type="scientific">Dactylosporangium aurantiacum</name>
    <dbReference type="NCBI Taxonomy" id="35754"/>
    <lineage>
        <taxon>Bacteria</taxon>
        <taxon>Bacillati</taxon>
        <taxon>Actinomycetota</taxon>
        <taxon>Actinomycetes</taxon>
        <taxon>Micromonosporales</taxon>
        <taxon>Micromonosporaceae</taxon>
        <taxon>Dactylosporangium</taxon>
    </lineage>
</organism>
<evidence type="ECO:0000256" key="2">
    <source>
        <dbReference type="SAM" id="SignalP"/>
    </source>
</evidence>
<dbReference type="EMBL" id="CP073767">
    <property type="protein sequence ID" value="UWZ51244.1"/>
    <property type="molecule type" value="Genomic_DNA"/>
</dbReference>
<keyword evidence="1 2" id="KW-0732">Signal</keyword>
<feature type="signal peptide" evidence="2">
    <location>
        <begin position="1"/>
        <end position="23"/>
    </location>
</feature>
<dbReference type="Proteomes" id="UP001058003">
    <property type="component" value="Chromosome"/>
</dbReference>